<dbReference type="HOGENOM" id="CLU_1282365_0_0_5"/>
<dbReference type="EMBL" id="JH719381">
    <property type="protein sequence ID" value="EJB02872.1"/>
    <property type="molecule type" value="Genomic_DNA"/>
</dbReference>
<proteinExistence type="predicted"/>
<protein>
    <submittedName>
        <fullName evidence="1">Uncharacterized protein</fullName>
    </submittedName>
</protein>
<dbReference type="RefSeq" id="WP_003586748.1">
    <property type="nucleotide sequence ID" value="NZ_JH719381.1"/>
</dbReference>
<evidence type="ECO:0000313" key="1">
    <source>
        <dbReference type="EMBL" id="EJB02872.1"/>
    </source>
</evidence>
<dbReference type="AlphaFoldDB" id="I9N856"/>
<sequence>MAQVPQLTVLDANGDPLDVATVTALIALVGEVQASPTANTLLDRVKAITTALGTTLAVNQVSTAADVSQSFTRQNNTTAYAAGAVVGAAAAALQFTGLGKSGGASIMIVSAQLEADVATAPGTAFRLHLYSATPPSAPADAAAFDVPSGDRSVYLGFIDIPAPTDIGSIALTEVTNVGKQIRVTGGDVFGVLQAVSAYTPTALAVYKVSLHRVEV</sequence>
<reference evidence="1 2" key="1">
    <citation type="submission" date="2012-02" db="EMBL/GenBank/DDBJ databases">
        <title>Improved High-Quality Draft Sequence of Rhizobium leguminosarum bv. trifolii WSM597.</title>
        <authorList>
            <consortium name="US DOE Joint Genome Institute"/>
            <person name="Lucas S."/>
            <person name="Han J."/>
            <person name="Lapidus A."/>
            <person name="Cheng J.-F."/>
            <person name="Goodwin L."/>
            <person name="Pitluck S."/>
            <person name="Peters L."/>
            <person name="Ovchinnikova G."/>
            <person name="Held B."/>
            <person name="Detter J.C."/>
            <person name="Han C."/>
            <person name="Tapia R."/>
            <person name="Land M."/>
            <person name="Hauser L."/>
            <person name="Kyrpides N."/>
            <person name="Ivanova N."/>
            <person name="Pagani I."/>
            <person name="Brau L."/>
            <person name="Yates R."/>
            <person name="O'Hara G."/>
            <person name="Rui T."/>
            <person name="Howieson J."/>
            <person name="Reeve W."/>
            <person name="Woyke T."/>
        </authorList>
    </citation>
    <scope>NUCLEOTIDE SEQUENCE [LARGE SCALE GENOMIC DNA]</scope>
    <source>
        <strain evidence="1 2">WSM597</strain>
    </source>
</reference>
<gene>
    <name evidence="1" type="ORF">Rleg9DRAFT_1686</name>
</gene>
<evidence type="ECO:0000313" key="2">
    <source>
        <dbReference type="Proteomes" id="UP000005092"/>
    </source>
</evidence>
<organism evidence="1 2">
    <name type="scientific">Rhizobium leguminosarum bv. trifolii WSM597</name>
    <dbReference type="NCBI Taxonomy" id="754764"/>
    <lineage>
        <taxon>Bacteria</taxon>
        <taxon>Pseudomonadati</taxon>
        <taxon>Pseudomonadota</taxon>
        <taxon>Alphaproteobacteria</taxon>
        <taxon>Hyphomicrobiales</taxon>
        <taxon>Rhizobiaceae</taxon>
        <taxon>Rhizobium/Agrobacterium group</taxon>
        <taxon>Rhizobium</taxon>
    </lineage>
</organism>
<name>I9N856_RHILT</name>
<dbReference type="Proteomes" id="UP000005092">
    <property type="component" value="Unassembled WGS sequence"/>
</dbReference>
<accession>I9N856</accession>